<sequence length="69" mass="7664">MTPADRLSEARHALHQLLTGTSVVRVQRDGRQVEFTPGNRAELERYINQLEVETGTARPLRRGPAGVIA</sequence>
<dbReference type="Gene3D" id="3.30.1580.10">
    <property type="entry name" value="Head-to-tail joining protein W"/>
    <property type="match status" value="1"/>
</dbReference>
<dbReference type="RefSeq" id="WP_182850375.1">
    <property type="nucleotide sequence ID" value="NZ_AP022213.1"/>
</dbReference>
<dbReference type="InterPro" id="IPR036626">
    <property type="entry name" value="GpW_sf"/>
</dbReference>
<dbReference type="AlphaFoldDB" id="A0A6S5RZ51"/>
<evidence type="ECO:0000313" key="2">
    <source>
        <dbReference type="Proteomes" id="UP000515591"/>
    </source>
</evidence>
<accession>A0A6S5RZ51</accession>
<dbReference type="SUPFAM" id="SSF64210">
    <property type="entry name" value="Head-to-tail joining protein W, gpW"/>
    <property type="match status" value="1"/>
</dbReference>
<evidence type="ECO:0000313" key="1">
    <source>
        <dbReference type="EMBL" id="BBT17366.1"/>
    </source>
</evidence>
<organism evidence="1 2">
    <name type="scientific">Metapseudomonas otitidis</name>
    <dbReference type="NCBI Taxonomy" id="319939"/>
    <lineage>
        <taxon>Bacteria</taxon>
        <taxon>Pseudomonadati</taxon>
        <taxon>Pseudomonadota</taxon>
        <taxon>Gammaproteobacteria</taxon>
        <taxon>Pseudomonadales</taxon>
        <taxon>Pseudomonadaceae</taxon>
        <taxon>Metapseudomonas</taxon>
    </lineage>
</organism>
<reference evidence="1 2" key="1">
    <citation type="submission" date="2019-12" db="EMBL/GenBank/DDBJ databases">
        <title>complete genome sequences of Pseudomonas otitidis str. WP8-S17-CRE-03 isolated from wastewater treatment plant effluent.</title>
        <authorList>
            <person name="Sekizuka T."/>
            <person name="Itokawa K."/>
            <person name="Yatsu K."/>
            <person name="Inamine Y."/>
            <person name="Kuroda M."/>
        </authorList>
    </citation>
    <scope>NUCLEOTIDE SEQUENCE [LARGE SCALE GENOMIC DNA]</scope>
    <source>
        <strain evidence="1 2">WP8-S17-CRE-03</strain>
    </source>
</reference>
<dbReference type="EMBL" id="AP022213">
    <property type="protein sequence ID" value="BBT17366.1"/>
    <property type="molecule type" value="Genomic_DNA"/>
</dbReference>
<dbReference type="GO" id="GO:0019058">
    <property type="term" value="P:viral life cycle"/>
    <property type="evidence" value="ECO:0007669"/>
    <property type="project" value="InterPro"/>
</dbReference>
<gene>
    <name evidence="1" type="ORF">WP8S17C03_34150</name>
</gene>
<dbReference type="InterPro" id="IPR004174">
    <property type="entry name" value="GpW"/>
</dbReference>
<name>A0A6S5RZ51_9GAMM</name>
<dbReference type="Proteomes" id="UP000515591">
    <property type="component" value="Chromosome"/>
</dbReference>
<dbReference type="Pfam" id="PF02831">
    <property type="entry name" value="gpW"/>
    <property type="match status" value="1"/>
</dbReference>
<evidence type="ECO:0008006" key="3">
    <source>
        <dbReference type="Google" id="ProtNLM"/>
    </source>
</evidence>
<protein>
    <recommendedName>
        <fullName evidence="3">GpW protein</fullName>
    </recommendedName>
</protein>
<proteinExistence type="predicted"/>